<name>A0A8S0ZXX2_ARCPL</name>
<dbReference type="AlphaFoldDB" id="A0A8S0ZXX2"/>
<comment type="caution">
    <text evidence="1">The sequence shown here is derived from an EMBL/GenBank/DDBJ whole genome shotgun (WGS) entry which is preliminary data.</text>
</comment>
<gene>
    <name evidence="1" type="ORF">APLA_LOCUS7565</name>
</gene>
<dbReference type="EMBL" id="CADEBD010000303">
    <property type="protein sequence ID" value="CAB3236890.1"/>
    <property type="molecule type" value="Genomic_DNA"/>
</dbReference>
<dbReference type="OrthoDB" id="10251809at2759"/>
<evidence type="ECO:0000313" key="1">
    <source>
        <dbReference type="EMBL" id="CAB3236890.1"/>
    </source>
</evidence>
<protein>
    <submittedName>
        <fullName evidence="1">Uncharacterized protein</fullName>
    </submittedName>
</protein>
<accession>A0A8S0ZXX2</accession>
<proteinExistence type="predicted"/>
<organism evidence="1 2">
    <name type="scientific">Arctia plantaginis</name>
    <name type="common">Wood tiger moth</name>
    <name type="synonym">Phalaena plantaginis</name>
    <dbReference type="NCBI Taxonomy" id="874455"/>
    <lineage>
        <taxon>Eukaryota</taxon>
        <taxon>Metazoa</taxon>
        <taxon>Ecdysozoa</taxon>
        <taxon>Arthropoda</taxon>
        <taxon>Hexapoda</taxon>
        <taxon>Insecta</taxon>
        <taxon>Pterygota</taxon>
        <taxon>Neoptera</taxon>
        <taxon>Endopterygota</taxon>
        <taxon>Lepidoptera</taxon>
        <taxon>Glossata</taxon>
        <taxon>Ditrysia</taxon>
        <taxon>Noctuoidea</taxon>
        <taxon>Erebidae</taxon>
        <taxon>Arctiinae</taxon>
        <taxon>Arctia</taxon>
    </lineage>
</organism>
<reference evidence="1 2" key="1">
    <citation type="submission" date="2020-04" db="EMBL/GenBank/DDBJ databases">
        <authorList>
            <person name="Wallbank WR R."/>
            <person name="Pardo Diaz C."/>
            <person name="Kozak K."/>
            <person name="Martin S."/>
            <person name="Jiggins C."/>
            <person name="Moest M."/>
            <person name="Warren A I."/>
            <person name="Byers J.R.P. K."/>
            <person name="Montejo-Kovacevich G."/>
            <person name="Yen C E."/>
        </authorList>
    </citation>
    <scope>NUCLEOTIDE SEQUENCE [LARGE SCALE GENOMIC DNA]</scope>
</reference>
<evidence type="ECO:0000313" key="2">
    <source>
        <dbReference type="Proteomes" id="UP000494256"/>
    </source>
</evidence>
<dbReference type="Proteomes" id="UP000494256">
    <property type="component" value="Unassembled WGS sequence"/>
</dbReference>
<sequence>MNLRFHPKKINLTANNAGNEIDKRALPGRCHIRLRNKFACDVARPCARAVEGYGRIGMRTERQRRRPWQTGCRRLAAVDRPSLDGARPPYTRAHPLHPQRTSTSYFGPACGIVIRSQVT</sequence>